<dbReference type="Proteomes" id="UP000252519">
    <property type="component" value="Unassembled WGS sequence"/>
</dbReference>
<feature type="compositionally biased region" description="Low complexity" evidence="1">
    <location>
        <begin position="62"/>
        <end position="71"/>
    </location>
</feature>
<dbReference type="AlphaFoldDB" id="A0A368GDB3"/>
<feature type="region of interest" description="Disordered" evidence="1">
    <location>
        <begin position="48"/>
        <end position="80"/>
    </location>
</feature>
<name>A0A368GDB3_ANCCA</name>
<sequence length="142" mass="15854">MSSTLVAVNHSIFDAFFAQNRIQSPPVFQMLHKNLKVLKRSISEKILRRTPQQKVDVPGTVSNRQSGSSQSSHDEDDPYREILRTYNDNVSHLVFHGSSLKSMSSIDFGSINHSMTSAPTCHVHFDDSADVGKARPRKAMNA</sequence>
<proteinExistence type="predicted"/>
<protein>
    <submittedName>
        <fullName evidence="2">Uncharacterized protein</fullName>
    </submittedName>
</protein>
<dbReference type="OrthoDB" id="5842810at2759"/>
<gene>
    <name evidence="2" type="ORF">ANCCAN_13278</name>
</gene>
<comment type="caution">
    <text evidence="2">The sequence shown here is derived from an EMBL/GenBank/DDBJ whole genome shotgun (WGS) entry which is preliminary data.</text>
</comment>
<evidence type="ECO:0000313" key="2">
    <source>
        <dbReference type="EMBL" id="RCN40787.1"/>
    </source>
</evidence>
<keyword evidence="3" id="KW-1185">Reference proteome</keyword>
<evidence type="ECO:0000313" key="3">
    <source>
        <dbReference type="Proteomes" id="UP000252519"/>
    </source>
</evidence>
<organism evidence="2 3">
    <name type="scientific">Ancylostoma caninum</name>
    <name type="common">Dog hookworm</name>
    <dbReference type="NCBI Taxonomy" id="29170"/>
    <lineage>
        <taxon>Eukaryota</taxon>
        <taxon>Metazoa</taxon>
        <taxon>Ecdysozoa</taxon>
        <taxon>Nematoda</taxon>
        <taxon>Chromadorea</taxon>
        <taxon>Rhabditida</taxon>
        <taxon>Rhabditina</taxon>
        <taxon>Rhabditomorpha</taxon>
        <taxon>Strongyloidea</taxon>
        <taxon>Ancylostomatidae</taxon>
        <taxon>Ancylostomatinae</taxon>
        <taxon>Ancylostoma</taxon>
    </lineage>
</organism>
<reference evidence="2 3" key="1">
    <citation type="submission" date="2014-10" db="EMBL/GenBank/DDBJ databases">
        <title>Draft genome of the hookworm Ancylostoma caninum.</title>
        <authorList>
            <person name="Mitreva M."/>
        </authorList>
    </citation>
    <scope>NUCLEOTIDE SEQUENCE [LARGE SCALE GENOMIC DNA]</scope>
    <source>
        <strain evidence="2 3">Baltimore</strain>
    </source>
</reference>
<accession>A0A368GDB3</accession>
<dbReference type="EMBL" id="JOJR01000267">
    <property type="protein sequence ID" value="RCN40787.1"/>
    <property type="molecule type" value="Genomic_DNA"/>
</dbReference>
<dbReference type="STRING" id="29170.A0A368GDB3"/>
<evidence type="ECO:0000256" key="1">
    <source>
        <dbReference type="SAM" id="MobiDB-lite"/>
    </source>
</evidence>